<dbReference type="PANTHER" id="PTHR30290:SF9">
    <property type="entry name" value="OLIGOPEPTIDE-BINDING PROTEIN APPA"/>
    <property type="match status" value="1"/>
</dbReference>
<name>A0ABT4DIA5_FUSSI</name>
<proteinExistence type="inferred from homology"/>
<keyword evidence="3 4" id="KW-0732">Signal</keyword>
<gene>
    <name evidence="6" type="ORF">OCK72_06675</name>
</gene>
<dbReference type="PROSITE" id="PS51257">
    <property type="entry name" value="PROKAR_LIPOPROTEIN"/>
    <property type="match status" value="1"/>
</dbReference>
<dbReference type="InterPro" id="IPR023765">
    <property type="entry name" value="SBP_5_CS"/>
</dbReference>
<evidence type="ECO:0000313" key="6">
    <source>
        <dbReference type="EMBL" id="MCY7008338.1"/>
    </source>
</evidence>
<accession>A0ABT4DIA5</accession>
<protein>
    <submittedName>
        <fullName evidence="6">ABC transporter substrate-binding protein</fullName>
    </submittedName>
</protein>
<dbReference type="Gene3D" id="3.90.76.10">
    <property type="entry name" value="Dipeptide-binding Protein, Domain 1"/>
    <property type="match status" value="1"/>
</dbReference>
<comment type="similarity">
    <text evidence="1">Belongs to the bacterial solute-binding protein 5 family.</text>
</comment>
<evidence type="ECO:0000256" key="1">
    <source>
        <dbReference type="ARBA" id="ARBA00005695"/>
    </source>
</evidence>
<dbReference type="PIRSF" id="PIRSF002741">
    <property type="entry name" value="MppA"/>
    <property type="match status" value="1"/>
</dbReference>
<dbReference type="InterPro" id="IPR000914">
    <property type="entry name" value="SBP_5_dom"/>
</dbReference>
<keyword evidence="7" id="KW-1185">Reference proteome</keyword>
<dbReference type="Gene3D" id="3.40.190.10">
    <property type="entry name" value="Periplasmic binding protein-like II"/>
    <property type="match status" value="1"/>
</dbReference>
<dbReference type="Proteomes" id="UP001062738">
    <property type="component" value="Unassembled WGS sequence"/>
</dbReference>
<reference evidence="6" key="1">
    <citation type="submission" date="2022-09" db="EMBL/GenBank/DDBJ databases">
        <authorList>
            <person name="Zoaiter M."/>
        </authorList>
    </citation>
    <scope>NUCLEOTIDE SEQUENCE</scope>
    <source>
        <strain evidence="6">DSM 19848</strain>
    </source>
</reference>
<dbReference type="EMBL" id="JAOXXL010000017">
    <property type="protein sequence ID" value="MCY7008338.1"/>
    <property type="molecule type" value="Genomic_DNA"/>
</dbReference>
<organism evidence="6 7">
    <name type="scientific">Fusobacterium simiae</name>
    <dbReference type="NCBI Taxonomy" id="855"/>
    <lineage>
        <taxon>Bacteria</taxon>
        <taxon>Fusobacteriati</taxon>
        <taxon>Fusobacteriota</taxon>
        <taxon>Fusobacteriia</taxon>
        <taxon>Fusobacteriales</taxon>
        <taxon>Fusobacteriaceae</taxon>
        <taxon>Fusobacterium</taxon>
    </lineage>
</organism>
<dbReference type="PROSITE" id="PS01040">
    <property type="entry name" value="SBP_BACTERIAL_5"/>
    <property type="match status" value="1"/>
</dbReference>
<dbReference type="SUPFAM" id="SSF53850">
    <property type="entry name" value="Periplasmic binding protein-like II"/>
    <property type="match status" value="1"/>
</dbReference>
<feature type="signal peptide" evidence="4">
    <location>
        <begin position="1"/>
        <end position="17"/>
    </location>
</feature>
<evidence type="ECO:0000256" key="3">
    <source>
        <dbReference type="ARBA" id="ARBA00022729"/>
    </source>
</evidence>
<comment type="caution">
    <text evidence="6">The sequence shown here is derived from an EMBL/GenBank/DDBJ whole genome shotgun (WGS) entry which is preliminary data.</text>
</comment>
<evidence type="ECO:0000313" key="7">
    <source>
        <dbReference type="Proteomes" id="UP001062738"/>
    </source>
</evidence>
<dbReference type="Pfam" id="PF00496">
    <property type="entry name" value="SBP_bac_5"/>
    <property type="match status" value="1"/>
</dbReference>
<evidence type="ECO:0000259" key="5">
    <source>
        <dbReference type="Pfam" id="PF00496"/>
    </source>
</evidence>
<keyword evidence="2" id="KW-0813">Transport</keyword>
<dbReference type="RefSeq" id="WP_265152263.1">
    <property type="nucleotide sequence ID" value="NZ_JAOXXL010000017.1"/>
</dbReference>
<evidence type="ECO:0000256" key="4">
    <source>
        <dbReference type="SAM" id="SignalP"/>
    </source>
</evidence>
<dbReference type="InterPro" id="IPR030678">
    <property type="entry name" value="Peptide/Ni-bd"/>
</dbReference>
<feature type="domain" description="Solute-binding protein family 5" evidence="5">
    <location>
        <begin position="73"/>
        <end position="418"/>
    </location>
</feature>
<dbReference type="Gene3D" id="3.10.105.10">
    <property type="entry name" value="Dipeptide-binding Protein, Domain 3"/>
    <property type="match status" value="1"/>
</dbReference>
<feature type="chain" id="PRO_5045288582" evidence="4">
    <location>
        <begin position="18"/>
        <end position="502"/>
    </location>
</feature>
<sequence length="502" mass="56282">MKKIFYLLIVLSLFLVACGEKKSDSTTIESKIVTVAQGAKPKSLDPHMYNSIPDLLVSRQFYNTLFSREKDGTIVPELAESYEYKNDKELDIVLKKGVKFHDGSELTADDVIFSFQVMKDKPGASIMIEEIDKVEKVNDYEVKILLKNSSSPLLFNLAHPLTSIINKKYVEAGNDLNIAPMGTGAFKLTAYNDGEKIEMEAFQDYFEGAPKIQKLIMRSIPEDTSRLAALETGEIDIATGLAPINTQTVEANDKLELISEPTTATEYIGLNVEKAPFNNKEFRQALNYAIDKKSIIDSIFLGRGKVAKSIVNPSVFGYYDGLEEYPYNPEKAKELIEKSGVKDTSFSLYVNDSPVRLQVAQIIQANLKDVGIDMKIETLEWGTYLQKTGEGDYQAFLGGWISGTSDADIVLYPLLDSKSIGLSGNRARYSNPEFDKEVEMARVVLSPEERKEHYKNAQIIAQEDSPLIVLYNKNENIGINKRIIGFEYDATTMHKFKNLDVK</sequence>
<dbReference type="PANTHER" id="PTHR30290">
    <property type="entry name" value="PERIPLASMIC BINDING COMPONENT OF ABC TRANSPORTER"/>
    <property type="match status" value="1"/>
</dbReference>
<dbReference type="InterPro" id="IPR039424">
    <property type="entry name" value="SBP_5"/>
</dbReference>
<evidence type="ECO:0000256" key="2">
    <source>
        <dbReference type="ARBA" id="ARBA00022448"/>
    </source>
</evidence>